<organism evidence="10">
    <name type="scientific">Alexandrium catenella</name>
    <name type="common">Red tide dinoflagellate</name>
    <name type="synonym">Gonyaulax catenella</name>
    <dbReference type="NCBI Taxonomy" id="2925"/>
    <lineage>
        <taxon>Eukaryota</taxon>
        <taxon>Sar</taxon>
        <taxon>Alveolata</taxon>
        <taxon>Dinophyceae</taxon>
        <taxon>Gonyaulacales</taxon>
        <taxon>Pyrocystaceae</taxon>
        <taxon>Alexandrium</taxon>
    </lineage>
</organism>
<sequence length="319" mass="34085">MAPQVGEVMSAACAMAMTSVAFNPFDVVKTKLQTQNQLSKDASKRLYDGVLHCVQRVCVEDGFIRGLWSPGLTASVVRDIFNGGIRMGCYPAAVRVVHEHAPWATAGGPPGFGTRVLAGLLTGFAGAGIANPTDVIKVRLQAEAGTVKGGVYVTGLKIGSAPSPNAFSCMWRLGSEEGIQQGLFRGVGANCARAALITSSQMVAYGETKRFLEACNVWPFTNEGPRVAAASFMSGVSAATFVAPVDLVRSRVMDDSQTSRHKATYQGALDCAWRTVRVEGPFALWKGWVPSYLRLGPHFMVSLPLLEVFRTKVFGLPPL</sequence>
<evidence type="ECO:0000313" key="10">
    <source>
        <dbReference type="EMBL" id="CAD9137540.1"/>
    </source>
</evidence>
<evidence type="ECO:0000256" key="2">
    <source>
        <dbReference type="ARBA" id="ARBA00006375"/>
    </source>
</evidence>
<comment type="similarity">
    <text evidence="2 9">Belongs to the mitochondrial carrier (TC 2.A.29) family.</text>
</comment>
<accession>A0A7S1MPF5</accession>
<dbReference type="SUPFAM" id="SSF103506">
    <property type="entry name" value="Mitochondrial carrier"/>
    <property type="match status" value="1"/>
</dbReference>
<dbReference type="Gene3D" id="1.50.40.10">
    <property type="entry name" value="Mitochondrial carrier domain"/>
    <property type="match status" value="1"/>
</dbReference>
<evidence type="ECO:0008006" key="11">
    <source>
        <dbReference type="Google" id="ProtNLM"/>
    </source>
</evidence>
<name>A0A7S1MPF5_ALECA</name>
<dbReference type="InterPro" id="IPR023395">
    <property type="entry name" value="MCP_dom_sf"/>
</dbReference>
<keyword evidence="6" id="KW-1133">Transmembrane helix</keyword>
<evidence type="ECO:0000256" key="5">
    <source>
        <dbReference type="ARBA" id="ARBA00022737"/>
    </source>
</evidence>
<dbReference type="Pfam" id="PF00153">
    <property type="entry name" value="Mito_carr"/>
    <property type="match status" value="3"/>
</dbReference>
<gene>
    <name evidence="10" type="ORF">ACAT0790_LOCUS25288</name>
</gene>
<evidence type="ECO:0000256" key="3">
    <source>
        <dbReference type="ARBA" id="ARBA00022448"/>
    </source>
</evidence>
<protein>
    <recommendedName>
        <fullName evidence="11">Mitochondrial carrier protein</fullName>
    </recommendedName>
</protein>
<keyword evidence="3 9" id="KW-0813">Transport</keyword>
<evidence type="ECO:0000256" key="9">
    <source>
        <dbReference type="RuleBase" id="RU000488"/>
    </source>
</evidence>
<feature type="repeat" description="Solcar" evidence="8">
    <location>
        <begin position="2"/>
        <end position="96"/>
    </location>
</feature>
<evidence type="ECO:0000256" key="1">
    <source>
        <dbReference type="ARBA" id="ARBA00004141"/>
    </source>
</evidence>
<dbReference type="PROSITE" id="PS50920">
    <property type="entry name" value="SOLCAR"/>
    <property type="match status" value="3"/>
</dbReference>
<evidence type="ECO:0000256" key="8">
    <source>
        <dbReference type="PROSITE-ProRule" id="PRU00282"/>
    </source>
</evidence>
<dbReference type="InterPro" id="IPR018108">
    <property type="entry name" value="MCP_transmembrane"/>
</dbReference>
<evidence type="ECO:0000256" key="4">
    <source>
        <dbReference type="ARBA" id="ARBA00022692"/>
    </source>
</evidence>
<keyword evidence="7 8" id="KW-0472">Membrane</keyword>
<reference evidence="10" key="1">
    <citation type="submission" date="2021-01" db="EMBL/GenBank/DDBJ databases">
        <authorList>
            <person name="Corre E."/>
            <person name="Pelletier E."/>
            <person name="Niang G."/>
            <person name="Scheremetjew M."/>
            <person name="Finn R."/>
            <person name="Kale V."/>
            <person name="Holt S."/>
            <person name="Cochrane G."/>
            <person name="Meng A."/>
            <person name="Brown T."/>
            <person name="Cohen L."/>
        </authorList>
    </citation>
    <scope>NUCLEOTIDE SEQUENCE</scope>
    <source>
        <strain evidence="10">OF101</strain>
    </source>
</reference>
<feature type="repeat" description="Solcar" evidence="8">
    <location>
        <begin position="110"/>
        <end position="211"/>
    </location>
</feature>
<dbReference type="InterPro" id="IPR050391">
    <property type="entry name" value="Mito_Metabolite_Transporter"/>
</dbReference>
<dbReference type="AlphaFoldDB" id="A0A7S1MPF5"/>
<feature type="repeat" description="Solcar" evidence="8">
    <location>
        <begin position="222"/>
        <end position="312"/>
    </location>
</feature>
<comment type="subcellular location">
    <subcellularLocation>
        <location evidence="1">Membrane</location>
        <topology evidence="1">Multi-pass membrane protein</topology>
    </subcellularLocation>
</comment>
<keyword evidence="5" id="KW-0677">Repeat</keyword>
<evidence type="ECO:0000256" key="7">
    <source>
        <dbReference type="ARBA" id="ARBA00023136"/>
    </source>
</evidence>
<proteinExistence type="inferred from homology"/>
<evidence type="ECO:0000256" key="6">
    <source>
        <dbReference type="ARBA" id="ARBA00022989"/>
    </source>
</evidence>
<dbReference type="PANTHER" id="PTHR45618">
    <property type="entry name" value="MITOCHONDRIAL DICARBOXYLATE CARRIER-RELATED"/>
    <property type="match status" value="1"/>
</dbReference>
<dbReference type="GO" id="GO:0016020">
    <property type="term" value="C:membrane"/>
    <property type="evidence" value="ECO:0007669"/>
    <property type="project" value="UniProtKB-SubCell"/>
</dbReference>
<dbReference type="EMBL" id="HBGE01041890">
    <property type="protein sequence ID" value="CAD9137540.1"/>
    <property type="molecule type" value="Transcribed_RNA"/>
</dbReference>
<keyword evidence="4 8" id="KW-0812">Transmembrane</keyword>